<reference evidence="5" key="1">
    <citation type="journal article" date="2020" name="Stud. Mycol.">
        <title>101 Dothideomycetes genomes: a test case for predicting lifestyles and emergence of pathogens.</title>
        <authorList>
            <person name="Haridas S."/>
            <person name="Albert R."/>
            <person name="Binder M."/>
            <person name="Bloem J."/>
            <person name="Labutti K."/>
            <person name="Salamov A."/>
            <person name="Andreopoulos B."/>
            <person name="Baker S."/>
            <person name="Barry K."/>
            <person name="Bills G."/>
            <person name="Bluhm B."/>
            <person name="Cannon C."/>
            <person name="Castanera R."/>
            <person name="Culley D."/>
            <person name="Daum C."/>
            <person name="Ezra D."/>
            <person name="Gonzalez J."/>
            <person name="Henrissat B."/>
            <person name="Kuo A."/>
            <person name="Liang C."/>
            <person name="Lipzen A."/>
            <person name="Lutzoni F."/>
            <person name="Magnuson J."/>
            <person name="Mondo S."/>
            <person name="Nolan M."/>
            <person name="Ohm R."/>
            <person name="Pangilinan J."/>
            <person name="Park H.-J."/>
            <person name="Ramirez L."/>
            <person name="Alfaro M."/>
            <person name="Sun H."/>
            <person name="Tritt A."/>
            <person name="Yoshinaga Y."/>
            <person name="Zwiers L.-H."/>
            <person name="Turgeon B."/>
            <person name="Goodwin S."/>
            <person name="Spatafora J."/>
            <person name="Crous P."/>
            <person name="Grigoriev I."/>
        </authorList>
    </citation>
    <scope>NUCLEOTIDE SEQUENCE</scope>
    <source>
        <strain evidence="5">CBS 379.55</strain>
    </source>
</reference>
<sequence>MESKAISAITVGNVTNCQPTNLIPHHYSTRSNAGLGPLEGKQYNSSGEEWDSDSEEEEADLDIDGRRHIATGARLDGVYFCDTDPDDTNTTVVRINRMEEQEAVGALQAYLENSLPAEFFQDGYGNVLPLERFKPHELAELQAKLWTDVPREEAAEEMLLIEDDLQLAKVSLSVGRIAEELAHSPRVFVLHNTTRPGCSNLACPQPQDTTEREIVVLEPLLNFASLTAAEMDYFDADIIVFRRNASYYEQNCFDLDMLPLVRQSPRFCLRCLGSLWNMRVQAWACMDREETMKQLVNAFQETLNFSSSEDTSVTSSSSFEEDRSTGTSGSESSPIHTDNHSPPLLQLDGTRVLRTRHSQAAPAANNGGHCERASGRTLLVTLPLRPSAANQLSLVASSPSKGCSNPNQLPHTTSLNNLAKSVIKMNAGYTVDANGSPQFSGGVNIGSSGRASDPTGSPQPFQNINTDSGDNLGAATLPNSSNEVDMVDVDSMGTLTAFGSPPSLDRPGIPRPLILESVDRGISVTDTEKKPSPISRQASPSKFRAQFPRDCESSGNNKDQATPSQPPKLVVPRISVYDLPPMPLCSCRKPWEGRMVHCSNTECIVGSYHHKCLTANEKRAIQRKSETWTCEICNREAERNLQPQGSSLDFRIPFTKEEIMGRLALPARAEGVHDPYGLASNPPVCYKSAPPVRDDGNEVVEGEVLGDNADEYGYEDDGDYEEGGYGEGGYEEEGYEEEGEYEEEEGYEEEYEYEEGQPGKPDSEC</sequence>
<feature type="compositionally biased region" description="Polar residues" evidence="4">
    <location>
        <begin position="326"/>
        <end position="336"/>
    </location>
</feature>
<feature type="compositionally biased region" description="Polar residues" evidence="4">
    <location>
        <begin position="553"/>
        <end position="563"/>
    </location>
</feature>
<evidence type="ECO:0000313" key="6">
    <source>
        <dbReference type="Proteomes" id="UP000800097"/>
    </source>
</evidence>
<evidence type="ECO:0000313" key="5">
    <source>
        <dbReference type="EMBL" id="KAF2276793.1"/>
    </source>
</evidence>
<evidence type="ECO:0008006" key="7">
    <source>
        <dbReference type="Google" id="ProtNLM"/>
    </source>
</evidence>
<evidence type="ECO:0000256" key="3">
    <source>
        <dbReference type="ARBA" id="ARBA00022833"/>
    </source>
</evidence>
<accession>A0A6A6JL11</accession>
<dbReference type="GeneID" id="54555861"/>
<feature type="region of interest" description="Disordered" evidence="4">
    <location>
        <begin position="522"/>
        <end position="567"/>
    </location>
</feature>
<evidence type="ECO:0000256" key="2">
    <source>
        <dbReference type="ARBA" id="ARBA00022771"/>
    </source>
</evidence>
<feature type="region of interest" description="Disordered" evidence="4">
    <location>
        <begin position="308"/>
        <end position="345"/>
    </location>
</feature>
<evidence type="ECO:0000256" key="4">
    <source>
        <dbReference type="SAM" id="MobiDB-lite"/>
    </source>
</evidence>
<feature type="compositionally biased region" description="Low complexity" evidence="4">
    <location>
        <begin position="308"/>
        <end position="318"/>
    </location>
</feature>
<dbReference type="GO" id="GO:0008270">
    <property type="term" value="F:zinc ion binding"/>
    <property type="evidence" value="ECO:0007669"/>
    <property type="project" value="UniProtKB-KW"/>
</dbReference>
<dbReference type="InterPro" id="IPR011011">
    <property type="entry name" value="Znf_FYVE_PHD"/>
</dbReference>
<feature type="compositionally biased region" description="Polar residues" evidence="4">
    <location>
        <begin position="434"/>
        <end position="469"/>
    </location>
</feature>
<feature type="region of interest" description="Disordered" evidence="4">
    <location>
        <begin position="690"/>
        <end position="765"/>
    </location>
</feature>
<proteinExistence type="predicted"/>
<dbReference type="PROSITE" id="PS01359">
    <property type="entry name" value="ZF_PHD_1"/>
    <property type="match status" value="1"/>
</dbReference>
<gene>
    <name evidence="5" type="ORF">EI97DRAFT_500998</name>
</gene>
<dbReference type="InterPro" id="IPR019786">
    <property type="entry name" value="Zinc_finger_PHD-type_CS"/>
</dbReference>
<organism evidence="5 6">
    <name type="scientific">Westerdykella ornata</name>
    <dbReference type="NCBI Taxonomy" id="318751"/>
    <lineage>
        <taxon>Eukaryota</taxon>
        <taxon>Fungi</taxon>
        <taxon>Dikarya</taxon>
        <taxon>Ascomycota</taxon>
        <taxon>Pezizomycotina</taxon>
        <taxon>Dothideomycetes</taxon>
        <taxon>Pleosporomycetidae</taxon>
        <taxon>Pleosporales</taxon>
        <taxon>Sporormiaceae</taxon>
        <taxon>Westerdykella</taxon>
    </lineage>
</organism>
<name>A0A6A6JL11_WESOR</name>
<feature type="compositionally biased region" description="Acidic residues" evidence="4">
    <location>
        <begin position="708"/>
        <end position="755"/>
    </location>
</feature>
<feature type="region of interest" description="Disordered" evidence="4">
    <location>
        <begin position="28"/>
        <end position="59"/>
    </location>
</feature>
<protein>
    <recommendedName>
        <fullName evidence="7">Zinc finger PHD-type domain-containing protein</fullName>
    </recommendedName>
</protein>
<dbReference type="InterPro" id="IPR013083">
    <property type="entry name" value="Znf_RING/FYVE/PHD"/>
</dbReference>
<keyword evidence="6" id="KW-1185">Reference proteome</keyword>
<keyword evidence="2" id="KW-0863">Zinc-finger</keyword>
<feature type="region of interest" description="Disordered" evidence="4">
    <location>
        <begin position="434"/>
        <end position="480"/>
    </location>
</feature>
<feature type="compositionally biased region" description="Acidic residues" evidence="4">
    <location>
        <begin position="48"/>
        <end position="59"/>
    </location>
</feature>
<dbReference type="AlphaFoldDB" id="A0A6A6JL11"/>
<keyword evidence="3" id="KW-0862">Zinc</keyword>
<evidence type="ECO:0000256" key="1">
    <source>
        <dbReference type="ARBA" id="ARBA00022723"/>
    </source>
</evidence>
<dbReference type="EMBL" id="ML986492">
    <property type="protein sequence ID" value="KAF2276793.1"/>
    <property type="molecule type" value="Genomic_DNA"/>
</dbReference>
<keyword evidence="1" id="KW-0479">Metal-binding</keyword>
<dbReference type="SUPFAM" id="SSF57903">
    <property type="entry name" value="FYVE/PHD zinc finger"/>
    <property type="match status" value="1"/>
</dbReference>
<dbReference type="OrthoDB" id="5411773at2759"/>
<dbReference type="Proteomes" id="UP000800097">
    <property type="component" value="Unassembled WGS sequence"/>
</dbReference>
<dbReference type="Gene3D" id="3.30.40.10">
    <property type="entry name" value="Zinc/RING finger domain, C3HC4 (zinc finger)"/>
    <property type="match status" value="1"/>
</dbReference>
<dbReference type="RefSeq" id="XP_033654332.1">
    <property type="nucleotide sequence ID" value="XM_033802686.1"/>
</dbReference>